<evidence type="ECO:0000256" key="2">
    <source>
        <dbReference type="SAM" id="Phobius"/>
    </source>
</evidence>
<gene>
    <name evidence="3" type="ORF">Ciccas_007882</name>
</gene>
<dbReference type="Proteomes" id="UP001626550">
    <property type="component" value="Unassembled WGS sequence"/>
</dbReference>
<feature type="transmembrane region" description="Helical" evidence="2">
    <location>
        <begin position="354"/>
        <end position="375"/>
    </location>
</feature>
<keyword evidence="2" id="KW-0812">Transmembrane</keyword>
<feature type="transmembrane region" description="Helical" evidence="2">
    <location>
        <begin position="245"/>
        <end position="269"/>
    </location>
</feature>
<feature type="region of interest" description="Disordered" evidence="1">
    <location>
        <begin position="390"/>
        <end position="409"/>
    </location>
</feature>
<keyword evidence="4" id="KW-1185">Reference proteome</keyword>
<feature type="transmembrane region" description="Helical" evidence="2">
    <location>
        <begin position="164"/>
        <end position="188"/>
    </location>
</feature>
<dbReference type="AlphaFoldDB" id="A0ABD2Q1K1"/>
<comment type="caution">
    <text evidence="3">The sequence shown here is derived from an EMBL/GenBank/DDBJ whole genome shotgun (WGS) entry which is preliminary data.</text>
</comment>
<proteinExistence type="predicted"/>
<protein>
    <submittedName>
        <fullName evidence="3">Uncharacterized protein</fullName>
    </submittedName>
</protein>
<organism evidence="3 4">
    <name type="scientific">Cichlidogyrus casuarinus</name>
    <dbReference type="NCBI Taxonomy" id="1844966"/>
    <lineage>
        <taxon>Eukaryota</taxon>
        <taxon>Metazoa</taxon>
        <taxon>Spiralia</taxon>
        <taxon>Lophotrochozoa</taxon>
        <taxon>Platyhelminthes</taxon>
        <taxon>Monogenea</taxon>
        <taxon>Monopisthocotylea</taxon>
        <taxon>Dactylogyridea</taxon>
        <taxon>Ancyrocephalidae</taxon>
        <taxon>Cichlidogyrus</taxon>
    </lineage>
</organism>
<keyword evidence="2" id="KW-1133">Transmembrane helix</keyword>
<evidence type="ECO:0000313" key="4">
    <source>
        <dbReference type="Proteomes" id="UP001626550"/>
    </source>
</evidence>
<evidence type="ECO:0000313" key="3">
    <source>
        <dbReference type="EMBL" id="KAL3313515.1"/>
    </source>
</evidence>
<feature type="transmembrane region" description="Helical" evidence="2">
    <location>
        <begin position="323"/>
        <end position="342"/>
    </location>
</feature>
<feature type="transmembrane region" description="Helical" evidence="2">
    <location>
        <begin position="107"/>
        <end position="128"/>
    </location>
</feature>
<keyword evidence="2" id="KW-0472">Membrane</keyword>
<feature type="transmembrane region" description="Helical" evidence="2">
    <location>
        <begin position="281"/>
        <end position="311"/>
    </location>
</feature>
<accession>A0ABD2Q1K1</accession>
<name>A0ABD2Q1K1_9PLAT</name>
<dbReference type="EMBL" id="JBJKFK010001282">
    <property type="protein sequence ID" value="KAL3313515.1"/>
    <property type="molecule type" value="Genomic_DNA"/>
</dbReference>
<reference evidence="3 4" key="1">
    <citation type="submission" date="2024-11" db="EMBL/GenBank/DDBJ databases">
        <title>Adaptive evolution of stress response genes in parasites aligns with host niche diversity.</title>
        <authorList>
            <person name="Hahn C."/>
            <person name="Resl P."/>
        </authorList>
    </citation>
    <scope>NUCLEOTIDE SEQUENCE [LARGE SCALE GENOMIC DNA]</scope>
    <source>
        <strain evidence="3">EGGRZ-B1_66</strain>
        <tissue evidence="3">Body</tissue>
    </source>
</reference>
<feature type="transmembrane region" description="Helical" evidence="2">
    <location>
        <begin position="209"/>
        <end position="233"/>
    </location>
</feature>
<sequence length="557" mass="63299">MGNENEMVYTGAEAAKAVGPRFPHNAIMTNESLSQMDLMAKEYCSNRFARDIVLNETAPRVITVANLIMLTFAIIGILRELPCVDVQCVVNDSLELCLNCNGMFTSFLLLSAALASGLGWDLAIPAIIQTSTTYFWARQKLKRSPLHKPAIHKGIISDDDHYLFIYRLLACVSSLATLLLSTLPRIFIDLKAFKLYDNSTTFRATQQGLDIAVRTFSTYMIVAPFMLLFYNFYVSQVLKRPGLGILHIFPLITCVSIPISLLSLSLFLWRTFTFAQEEVAFFSLALIDFILLMSLPFTCIFIITILFLRYMKSGPFGILFEPVFFALLLFPEMITNLMAIVCKRHIITSISYSVFHIITHCFYHCSFSSTFLLAACRSIASQLSNERRRRRRLYSTDPQEDSTRGMEDDKERMKKAFIKNLMEQYSMAYRFRALEDGEREDSTTSCDNILGYTIPRMVEPTKTALKQVSVEEDDEEQFDPNLLSVEDKPVEKRRRTLEDVMLHYNILKASSFLKTPSHHPHDSRVGLPSIAPANAQQRNRNNQIAACLNKAAKPTGK</sequence>
<evidence type="ECO:0000256" key="1">
    <source>
        <dbReference type="SAM" id="MobiDB-lite"/>
    </source>
</evidence>